<keyword evidence="3" id="KW-1185">Reference proteome</keyword>
<evidence type="ECO:0000313" key="2">
    <source>
        <dbReference type="EMBL" id="QVL32893.1"/>
    </source>
</evidence>
<feature type="compositionally biased region" description="Low complexity" evidence="1">
    <location>
        <begin position="339"/>
        <end position="352"/>
    </location>
</feature>
<organism evidence="2 3">
    <name type="scientific">Telmatocola sphagniphila</name>
    <dbReference type="NCBI Taxonomy" id="1123043"/>
    <lineage>
        <taxon>Bacteria</taxon>
        <taxon>Pseudomonadati</taxon>
        <taxon>Planctomycetota</taxon>
        <taxon>Planctomycetia</taxon>
        <taxon>Gemmatales</taxon>
        <taxon>Gemmataceae</taxon>
    </lineage>
</organism>
<dbReference type="Proteomes" id="UP000676194">
    <property type="component" value="Chromosome"/>
</dbReference>
<dbReference type="KEGG" id="tsph:KIH39_02955"/>
<dbReference type="EMBL" id="CP074694">
    <property type="protein sequence ID" value="QVL32893.1"/>
    <property type="molecule type" value="Genomic_DNA"/>
</dbReference>
<dbReference type="RefSeq" id="WP_213497783.1">
    <property type="nucleotide sequence ID" value="NZ_CP074694.1"/>
</dbReference>
<feature type="compositionally biased region" description="Polar residues" evidence="1">
    <location>
        <begin position="322"/>
        <end position="338"/>
    </location>
</feature>
<sequence length="368" mass="41437">MAKWIISLIFTLSVLIPVRAGGSVVRTDNFVVEAPTREMAEEFARLAEKYRREKAIEWLGQEMPNWKNRCPLRIIPASSAAEGATTFDFGRGTQDMYIKGPIERLKNSVLPHEITHTVFAHHFKQPVPRWADEGGSVYSEDDLERRRHDKMSVQYLNAGRAFLLTSLFAMKDYPANPSEQMILYAEGYSISKYLIEQSDRQTFLNFVNDGMHNGWDRACQKYYEVKNVNELQTQWIDFLRKSARGDDVASTPRKSAPPATVTSRDSRSNVRSSDTMAQPQLDPLPVARGSSPSVDRTSKADPAWENMPRRFYESAPAQFPSCQDCNSGNCTNGSCPAKNSNTSNRSGRNSDPQLPPPAVLLPPEVDRP</sequence>
<accession>A0A8E6B6Q5</accession>
<evidence type="ECO:0000313" key="3">
    <source>
        <dbReference type="Proteomes" id="UP000676194"/>
    </source>
</evidence>
<dbReference type="AlphaFoldDB" id="A0A8E6B6Q5"/>
<evidence type="ECO:0000256" key="1">
    <source>
        <dbReference type="SAM" id="MobiDB-lite"/>
    </source>
</evidence>
<name>A0A8E6B6Q5_9BACT</name>
<feature type="region of interest" description="Disordered" evidence="1">
    <location>
        <begin position="246"/>
        <end position="306"/>
    </location>
</feature>
<gene>
    <name evidence="2" type="ORF">KIH39_02955</name>
</gene>
<reference evidence="2" key="1">
    <citation type="submission" date="2021-05" db="EMBL/GenBank/DDBJ databases">
        <title>Complete genome sequence of the cellulolytic planctomycete Telmatocola sphagniphila SP2T and characterization of the first cellulase from planctomycetes.</title>
        <authorList>
            <person name="Rakitin A.L."/>
            <person name="Beletsky A.V."/>
            <person name="Naumoff D.G."/>
            <person name="Kulichevskaya I.S."/>
            <person name="Mardanov A.V."/>
            <person name="Ravin N.V."/>
            <person name="Dedysh S.N."/>
        </authorList>
    </citation>
    <scope>NUCLEOTIDE SEQUENCE</scope>
    <source>
        <strain evidence="2">SP2T</strain>
    </source>
</reference>
<proteinExistence type="predicted"/>
<protein>
    <submittedName>
        <fullName evidence="2">Uncharacterized protein</fullName>
    </submittedName>
</protein>
<feature type="region of interest" description="Disordered" evidence="1">
    <location>
        <begin position="322"/>
        <end position="368"/>
    </location>
</feature>